<proteinExistence type="predicted"/>
<dbReference type="PANTHER" id="PTHR41775">
    <property type="entry name" value="SECRETED PROTEIN-RELATED"/>
    <property type="match status" value="1"/>
</dbReference>
<dbReference type="NCBIfam" id="TIGR03296">
    <property type="entry name" value="M6dom_TIGR03296"/>
    <property type="match status" value="1"/>
</dbReference>
<dbReference type="SUPFAM" id="SSF55486">
    <property type="entry name" value="Metalloproteases ('zincins'), catalytic domain"/>
    <property type="match status" value="1"/>
</dbReference>
<reference evidence="2" key="1">
    <citation type="journal article" date="2020" name="mSystems">
        <title>Genome- and Community-Level Interaction Insights into Carbon Utilization and Element Cycling Functions of Hydrothermarchaeota in Hydrothermal Sediment.</title>
        <authorList>
            <person name="Zhou Z."/>
            <person name="Liu Y."/>
            <person name="Xu W."/>
            <person name="Pan J."/>
            <person name="Luo Z.H."/>
            <person name="Li M."/>
        </authorList>
    </citation>
    <scope>NUCLEOTIDE SEQUENCE [LARGE SCALE GENOMIC DNA]</scope>
    <source>
        <strain evidence="2">SpSt-265</strain>
        <strain evidence="3">SpSt-465</strain>
    </source>
</reference>
<dbReference type="Gene3D" id="2.60.40.4070">
    <property type="match status" value="1"/>
</dbReference>
<dbReference type="Pfam" id="PF05547">
    <property type="entry name" value="Peptidase_M6"/>
    <property type="match status" value="1"/>
</dbReference>
<dbReference type="GO" id="GO:0008237">
    <property type="term" value="F:metallopeptidase activity"/>
    <property type="evidence" value="ECO:0007669"/>
    <property type="project" value="UniProtKB-KW"/>
</dbReference>
<name>A0A7C1NUR8_UNCW3</name>
<keyword evidence="2" id="KW-0482">Metalloprotease</keyword>
<dbReference type="GO" id="GO:0006508">
    <property type="term" value="P:proteolysis"/>
    <property type="evidence" value="ECO:0007669"/>
    <property type="project" value="UniProtKB-KW"/>
</dbReference>
<organism evidence="2">
    <name type="scientific">candidate division WOR-3 bacterium</name>
    <dbReference type="NCBI Taxonomy" id="2052148"/>
    <lineage>
        <taxon>Bacteria</taxon>
        <taxon>Bacteria division WOR-3</taxon>
    </lineage>
</organism>
<dbReference type="EMBL" id="DSLG01000008">
    <property type="protein sequence ID" value="HEA87780.1"/>
    <property type="molecule type" value="Genomic_DNA"/>
</dbReference>
<evidence type="ECO:0000313" key="2">
    <source>
        <dbReference type="EMBL" id="HEA87780.1"/>
    </source>
</evidence>
<protein>
    <submittedName>
        <fullName evidence="2">M6 family metalloprotease domain-containing protein</fullName>
    </submittedName>
</protein>
<evidence type="ECO:0000313" key="3">
    <source>
        <dbReference type="EMBL" id="HFJ53618.1"/>
    </source>
</evidence>
<keyword evidence="2" id="KW-0378">Hydrolase</keyword>
<evidence type="ECO:0000259" key="1">
    <source>
        <dbReference type="Pfam" id="PF05547"/>
    </source>
</evidence>
<sequence>MRQFGFVLLAASLGAAMPPMPGNSRRILLPGKLERPSAVRPATDRTGRLLVILVDFNDNTHLFPGSEFQQLIFGSGTGSMRDYFREVSFGSLLLSGDVAGWIRLSNPYSYYLGDSFGIYGSFPHNSQGLVRDLVSAIDGTVDFSRYDWDGDGFVDGLLIVHAGPGAEETGEPEDIWSHKWQLSDDVFGSPGPVQTGDGVSVDEYSIQPERFLDGNIISIGVFCHEFGHLLGLPDLYDTDYSSSGLGMFCLMAAGGWARADTGRSYGSSPTHPSIWCKYLLGWVVPDSVQPGYRDSLSSALLAAAATAPAGYRILENPGGVDWSFSQTGNGEYFLVENRQHYGFDRGLPGTGLLILHIDESRTDNSDERHPLVGILRADHSPIFALDAGNRGSDVHLWKASDTGVRNFTTPSTAFYNGIQSGVVIEQISGSDSIMTATLKIAPMFLGRVYSFPNPVVVRDNQPQATIAYMPTDSVRLAGQFPIFKIRIFNIAGEPVRLLDEPGTEIAPHYRAGFWNLRNEQGKPVTSGMYFYIVEIEEDGIIEQNVGRLTVVR</sequence>
<dbReference type="PANTHER" id="PTHR41775:SF1">
    <property type="entry name" value="PEPTIDASE M6-LIKE DOMAIN-CONTAINING PROTEIN"/>
    <property type="match status" value="1"/>
</dbReference>
<keyword evidence="2" id="KW-0645">Protease</keyword>
<gene>
    <name evidence="2" type="ORF">ENP94_07230</name>
    <name evidence="3" type="ORF">ENS16_02875</name>
</gene>
<dbReference type="AlphaFoldDB" id="A0A7C1NUR8"/>
<comment type="caution">
    <text evidence="2">The sequence shown here is derived from an EMBL/GenBank/DDBJ whole genome shotgun (WGS) entry which is preliminary data.</text>
</comment>
<accession>A0A7C1NUR8</accession>
<dbReference type="InterPro" id="IPR008757">
    <property type="entry name" value="Peptidase_M6-like_domain"/>
</dbReference>
<dbReference type="EMBL" id="DSTU01000004">
    <property type="protein sequence ID" value="HFJ53618.1"/>
    <property type="molecule type" value="Genomic_DNA"/>
</dbReference>
<feature type="domain" description="Peptidase M6-like" evidence="1">
    <location>
        <begin position="63"/>
        <end position="282"/>
    </location>
</feature>